<gene>
    <name evidence="4" type="ORF">CU102_17665</name>
</gene>
<evidence type="ECO:0000313" key="4">
    <source>
        <dbReference type="EMBL" id="PSH67714.1"/>
    </source>
</evidence>
<organism evidence="4 5">
    <name type="scientific">Phyllobacterium brassicacearum</name>
    <dbReference type="NCBI Taxonomy" id="314235"/>
    <lineage>
        <taxon>Bacteria</taxon>
        <taxon>Pseudomonadati</taxon>
        <taxon>Pseudomonadota</taxon>
        <taxon>Alphaproteobacteria</taxon>
        <taxon>Hyphomicrobiales</taxon>
        <taxon>Phyllobacteriaceae</taxon>
        <taxon>Phyllobacterium</taxon>
    </lineage>
</organism>
<evidence type="ECO:0000259" key="3">
    <source>
        <dbReference type="Pfam" id="PF01757"/>
    </source>
</evidence>
<feature type="transmembrane region" description="Helical" evidence="2">
    <location>
        <begin position="58"/>
        <end position="75"/>
    </location>
</feature>
<dbReference type="InterPro" id="IPR002656">
    <property type="entry name" value="Acyl_transf_3_dom"/>
</dbReference>
<feature type="domain" description="Acyltransferase 3" evidence="3">
    <location>
        <begin position="27"/>
        <end position="195"/>
    </location>
</feature>
<name>A0A2P7BMM6_9HYPH</name>
<feature type="transmembrane region" description="Helical" evidence="2">
    <location>
        <begin position="87"/>
        <end position="106"/>
    </location>
</feature>
<dbReference type="EMBL" id="PGGO01000013">
    <property type="protein sequence ID" value="PSH67714.1"/>
    <property type="molecule type" value="Genomic_DNA"/>
</dbReference>
<feature type="region of interest" description="Disordered" evidence="1">
    <location>
        <begin position="1"/>
        <end position="24"/>
    </location>
</feature>
<comment type="caution">
    <text evidence="4">The sequence shown here is derived from an EMBL/GenBank/DDBJ whole genome shotgun (WGS) entry which is preliminary data.</text>
</comment>
<feature type="transmembrane region" description="Helical" evidence="2">
    <location>
        <begin position="174"/>
        <end position="193"/>
    </location>
</feature>
<sequence>MARCGSTRIDRRTDPERNGLWPRHPSDTTACPAWSLFLEIVINVIFALWLVNWRSRSLVLLAAVSGLAMVTVVSHEQSLNVGWNWSTLYAGFVRVTFAFTIGILLARDSATPRQTVSWAALVPIILLILAFGIPVPQQYRTMFDLAIGLFICPTILYYGIVFECPQQIRPLASFLGDISYPVYAIHFPLLFMFNHVA</sequence>
<evidence type="ECO:0000256" key="1">
    <source>
        <dbReference type="SAM" id="MobiDB-lite"/>
    </source>
</evidence>
<accession>A0A2P7BMM6</accession>
<dbReference type="Pfam" id="PF01757">
    <property type="entry name" value="Acyl_transf_3"/>
    <property type="match status" value="1"/>
</dbReference>
<protein>
    <recommendedName>
        <fullName evidence="3">Acyltransferase 3 domain-containing protein</fullName>
    </recommendedName>
</protein>
<dbReference type="Proteomes" id="UP000241444">
    <property type="component" value="Unassembled WGS sequence"/>
</dbReference>
<feature type="compositionally biased region" description="Basic and acidic residues" evidence="1">
    <location>
        <begin position="8"/>
        <end position="17"/>
    </location>
</feature>
<dbReference type="GO" id="GO:0016747">
    <property type="term" value="F:acyltransferase activity, transferring groups other than amino-acyl groups"/>
    <property type="evidence" value="ECO:0007669"/>
    <property type="project" value="InterPro"/>
</dbReference>
<feature type="transmembrane region" description="Helical" evidence="2">
    <location>
        <begin position="118"/>
        <end position="136"/>
    </location>
</feature>
<reference evidence="5" key="1">
    <citation type="submission" date="2017-11" db="EMBL/GenBank/DDBJ databases">
        <authorList>
            <person name="Kuznetsova I."/>
            <person name="Sazanova A."/>
            <person name="Chirak E."/>
            <person name="Safronova V."/>
            <person name="Willems A."/>
        </authorList>
    </citation>
    <scope>NUCLEOTIDE SEQUENCE [LARGE SCALE GENOMIC DNA]</scope>
    <source>
        <strain evidence="5">STM 196</strain>
    </source>
</reference>
<keyword evidence="2" id="KW-1133">Transmembrane helix</keyword>
<dbReference type="AlphaFoldDB" id="A0A2P7BMM6"/>
<dbReference type="OrthoDB" id="9796461at2"/>
<feature type="transmembrane region" description="Helical" evidence="2">
    <location>
        <begin position="33"/>
        <end position="51"/>
    </location>
</feature>
<keyword evidence="5" id="KW-1185">Reference proteome</keyword>
<evidence type="ECO:0000256" key="2">
    <source>
        <dbReference type="SAM" id="Phobius"/>
    </source>
</evidence>
<proteinExistence type="predicted"/>
<keyword evidence="2" id="KW-0812">Transmembrane</keyword>
<keyword evidence="2" id="KW-0472">Membrane</keyword>
<feature type="transmembrane region" description="Helical" evidence="2">
    <location>
        <begin position="142"/>
        <end position="162"/>
    </location>
</feature>
<evidence type="ECO:0000313" key="5">
    <source>
        <dbReference type="Proteomes" id="UP000241444"/>
    </source>
</evidence>